<feature type="compositionally biased region" description="Low complexity" evidence="1">
    <location>
        <begin position="26"/>
        <end position="37"/>
    </location>
</feature>
<dbReference type="EMBL" id="KE164566">
    <property type="protein sequence ID" value="EPQ18805.1"/>
    <property type="molecule type" value="Genomic_DNA"/>
</dbReference>
<dbReference type="AlphaFoldDB" id="S7NPX7"/>
<keyword evidence="3" id="KW-1185">Reference proteome</keyword>
<accession>S7NPX7</accession>
<feature type="region of interest" description="Disordered" evidence="1">
    <location>
        <begin position="23"/>
        <end position="74"/>
    </location>
</feature>
<reference evidence="2 3" key="1">
    <citation type="journal article" date="2013" name="Nat. Commun.">
        <title>Genome analysis reveals insights into physiology and longevity of the Brandt's bat Myotis brandtii.</title>
        <authorList>
            <person name="Seim I."/>
            <person name="Fang X."/>
            <person name="Xiong Z."/>
            <person name="Lobanov A.V."/>
            <person name="Huang Z."/>
            <person name="Ma S."/>
            <person name="Feng Y."/>
            <person name="Turanov A.A."/>
            <person name="Zhu Y."/>
            <person name="Lenz T.L."/>
            <person name="Gerashchenko M.V."/>
            <person name="Fan D."/>
            <person name="Hee Yim S."/>
            <person name="Yao X."/>
            <person name="Jordan D."/>
            <person name="Xiong Y."/>
            <person name="Ma Y."/>
            <person name="Lyapunov A.N."/>
            <person name="Chen G."/>
            <person name="Kulakova O.I."/>
            <person name="Sun Y."/>
            <person name="Lee S.G."/>
            <person name="Bronson R.T."/>
            <person name="Moskalev A.A."/>
            <person name="Sunyaev S.R."/>
            <person name="Zhang G."/>
            <person name="Krogh A."/>
            <person name="Wang J."/>
            <person name="Gladyshev V.N."/>
        </authorList>
    </citation>
    <scope>NUCLEOTIDE SEQUENCE [LARGE SCALE GENOMIC DNA]</scope>
</reference>
<evidence type="ECO:0000256" key="1">
    <source>
        <dbReference type="SAM" id="MobiDB-lite"/>
    </source>
</evidence>
<evidence type="ECO:0000313" key="3">
    <source>
        <dbReference type="Proteomes" id="UP000052978"/>
    </source>
</evidence>
<dbReference type="Proteomes" id="UP000052978">
    <property type="component" value="Unassembled WGS sequence"/>
</dbReference>
<feature type="compositionally biased region" description="Basic and acidic residues" evidence="1">
    <location>
        <begin position="62"/>
        <end position="74"/>
    </location>
</feature>
<organism evidence="2 3">
    <name type="scientific">Myotis brandtii</name>
    <name type="common">Brandt's bat</name>
    <dbReference type="NCBI Taxonomy" id="109478"/>
    <lineage>
        <taxon>Eukaryota</taxon>
        <taxon>Metazoa</taxon>
        <taxon>Chordata</taxon>
        <taxon>Craniata</taxon>
        <taxon>Vertebrata</taxon>
        <taxon>Euteleostomi</taxon>
        <taxon>Mammalia</taxon>
        <taxon>Eutheria</taxon>
        <taxon>Laurasiatheria</taxon>
        <taxon>Chiroptera</taxon>
        <taxon>Yangochiroptera</taxon>
        <taxon>Vespertilionidae</taxon>
        <taxon>Myotis</taxon>
    </lineage>
</organism>
<gene>
    <name evidence="2" type="ORF">D623_10017998</name>
</gene>
<evidence type="ECO:0000313" key="2">
    <source>
        <dbReference type="EMBL" id="EPQ18805.1"/>
    </source>
</evidence>
<name>S7NPX7_MYOBR</name>
<proteinExistence type="predicted"/>
<sequence length="74" mass="8157">MTQSLADSAQLLQFKYMTLKSSNFKNNRNNNNTTTTNEKITDVDLTAADENGSLRTVTGDKSGVRNEGTKQTKV</sequence>
<protein>
    <submittedName>
        <fullName evidence="2">Uncharacterized protein</fullName>
    </submittedName>
</protein>